<proteinExistence type="predicted"/>
<gene>
    <name evidence="1" type="ORF">CPELLU_LOCUS12515</name>
</gene>
<organism evidence="1 2">
    <name type="scientific">Cetraspora pellucida</name>
    <dbReference type="NCBI Taxonomy" id="1433469"/>
    <lineage>
        <taxon>Eukaryota</taxon>
        <taxon>Fungi</taxon>
        <taxon>Fungi incertae sedis</taxon>
        <taxon>Mucoromycota</taxon>
        <taxon>Glomeromycotina</taxon>
        <taxon>Glomeromycetes</taxon>
        <taxon>Diversisporales</taxon>
        <taxon>Gigasporaceae</taxon>
        <taxon>Cetraspora</taxon>
    </lineage>
</organism>
<sequence>CELCNNVLELISYVTIKNNNTMLKQDDILIISNSSNNEKLEIGSMIDLLNMNFGRSGDLGISHTVIKRNDNMDFNSIVIVENELRLSNML</sequence>
<feature type="non-terminal residue" evidence="1">
    <location>
        <position position="1"/>
    </location>
</feature>
<dbReference type="Proteomes" id="UP000789759">
    <property type="component" value="Unassembled WGS sequence"/>
</dbReference>
<evidence type="ECO:0000313" key="2">
    <source>
        <dbReference type="Proteomes" id="UP000789759"/>
    </source>
</evidence>
<dbReference type="OrthoDB" id="10399476at2759"/>
<evidence type="ECO:0000313" key="1">
    <source>
        <dbReference type="EMBL" id="CAG8714586.1"/>
    </source>
</evidence>
<protein>
    <submittedName>
        <fullName evidence="1">6443_t:CDS:1</fullName>
    </submittedName>
</protein>
<accession>A0A9N9I0H2</accession>
<comment type="caution">
    <text evidence="1">The sequence shown here is derived from an EMBL/GenBank/DDBJ whole genome shotgun (WGS) entry which is preliminary data.</text>
</comment>
<reference evidence="1" key="1">
    <citation type="submission" date="2021-06" db="EMBL/GenBank/DDBJ databases">
        <authorList>
            <person name="Kallberg Y."/>
            <person name="Tangrot J."/>
            <person name="Rosling A."/>
        </authorList>
    </citation>
    <scope>NUCLEOTIDE SEQUENCE</scope>
    <source>
        <strain evidence="1">FL966</strain>
    </source>
</reference>
<keyword evidence="2" id="KW-1185">Reference proteome</keyword>
<dbReference type="EMBL" id="CAJVQA010012208">
    <property type="protein sequence ID" value="CAG8714586.1"/>
    <property type="molecule type" value="Genomic_DNA"/>
</dbReference>
<name>A0A9N9I0H2_9GLOM</name>
<dbReference type="AlphaFoldDB" id="A0A9N9I0H2"/>